<feature type="compositionally biased region" description="Polar residues" evidence="3">
    <location>
        <begin position="233"/>
        <end position="250"/>
    </location>
</feature>
<dbReference type="InterPro" id="IPR052557">
    <property type="entry name" value="CAP/Cytokinesis_protein"/>
</dbReference>
<dbReference type="Pfam" id="PF24584">
    <property type="entry name" value="Ig_CYK3_C"/>
    <property type="match status" value="1"/>
</dbReference>
<accession>A0ABR4NM97</accession>
<evidence type="ECO:0000256" key="2">
    <source>
        <dbReference type="PROSITE-ProRule" id="PRU00192"/>
    </source>
</evidence>
<keyword evidence="6" id="KW-1185">Reference proteome</keyword>
<dbReference type="Gene3D" id="2.30.30.40">
    <property type="entry name" value="SH3 Domains"/>
    <property type="match status" value="1"/>
</dbReference>
<sequence length="874" mass="98958">MATSMRPFKVKAKYGWAGQAEEDLGFLEGDVMEVTRVAGDWYYGRLLRNKKCAGYFPNNFVSVVEERINSSQSLDKQRERSREQSIREQSQGSKVSLPPIPGRGVISIAEGAKHRSAMGDDSRYRSRQAYHSTPELAATADDRAYRIGYNEQLSMRKRMLHNDSLTKKPRAGGPVDAMPSLPPLPGSNGMSHMKSHHKQPIKSYSSNDISLGNRDSAAYYKENQNFYDGYSPSKRSSVDTISESSGGIFSNSQYLDNSLTSSENSFAIMSDFSATSAGSFARHRKAQSFTDSMERSENGHSTFSNYSGDKRPQLESKSSGGFWNRLMNKGEKPQQNSGGNSPKTNGDMPKLPDLQNLNISSSQNETHDWITVQTHVNRSRSLTKYEKHPRYMRALEENRDLVLHPQDAIYNGLNTNEVRGNGRPGAVDIELAGLNTEYIDSMTWKRCKTNNPMRIENWARTTFSARYGTEIEKLRGVYIFCTEMFSLIDDHGQSDFSREPKNLDKILNQKYCTPYELTCLFKKLATSLGIKCEIVIGFLKTPFSNTHEFEYNHCWLRVLVSNEWRFIDVILGNVTNPIHEFVNGKPAKRTDDSYFLVEPLEFIYTHVPPKEYEQHIVPSLDQLSVLYLPLVFPSFFRNGLMLYKFSTALASLEDNEIYECSLEVPNDIEIFSSVVVSTADPKKSKIYKNMELSLVQVKKHRTESGKRVVVVKAVLPPGTSEGALYIHSGIRGTQTTIANVHPLSMIIPLTHKGKQTKYEFVTRIPNENVQKVETYIMEPQNKYLLSGNEYTFEILQNPFDGIMYNTTSTNHNVKQPIAVKSPSGKIHHLEKSDPNFPFGTWRKNVKIKESGIWCGLVMADSGLGWTVFAEWVCI</sequence>
<evidence type="ECO:0000313" key="6">
    <source>
        <dbReference type="Proteomes" id="UP001623330"/>
    </source>
</evidence>
<dbReference type="InterPro" id="IPR056409">
    <property type="entry name" value="Ig_CYK3_C"/>
</dbReference>
<proteinExistence type="predicted"/>
<evidence type="ECO:0000256" key="1">
    <source>
        <dbReference type="ARBA" id="ARBA00022443"/>
    </source>
</evidence>
<gene>
    <name evidence="5" type="ORF">RNJ44_02018</name>
</gene>
<keyword evidence="1 2" id="KW-0728">SH3 domain</keyword>
<dbReference type="InterPro" id="IPR001452">
    <property type="entry name" value="SH3_domain"/>
</dbReference>
<dbReference type="InterPro" id="IPR002931">
    <property type="entry name" value="Transglutaminase-like"/>
</dbReference>
<dbReference type="SUPFAM" id="SSF50044">
    <property type="entry name" value="SH3-domain"/>
    <property type="match status" value="1"/>
</dbReference>
<dbReference type="PROSITE" id="PS50002">
    <property type="entry name" value="SH3"/>
    <property type="match status" value="1"/>
</dbReference>
<dbReference type="InterPro" id="IPR038765">
    <property type="entry name" value="Papain-like_cys_pep_sf"/>
</dbReference>
<dbReference type="Pfam" id="PF00018">
    <property type="entry name" value="SH3_1"/>
    <property type="match status" value="1"/>
</dbReference>
<organism evidence="5 6">
    <name type="scientific">Nakaseomyces bracarensis</name>
    <dbReference type="NCBI Taxonomy" id="273131"/>
    <lineage>
        <taxon>Eukaryota</taxon>
        <taxon>Fungi</taxon>
        <taxon>Dikarya</taxon>
        <taxon>Ascomycota</taxon>
        <taxon>Saccharomycotina</taxon>
        <taxon>Saccharomycetes</taxon>
        <taxon>Saccharomycetales</taxon>
        <taxon>Saccharomycetaceae</taxon>
        <taxon>Nakaseomyces</taxon>
    </lineage>
</organism>
<feature type="compositionally biased region" description="Basic and acidic residues" evidence="3">
    <location>
        <begin position="111"/>
        <end position="124"/>
    </location>
</feature>
<reference evidence="5 6" key="1">
    <citation type="submission" date="2024-05" db="EMBL/GenBank/DDBJ databases">
        <title>Long read based assembly of the Candida bracarensis genome reveals expanded adhesin content.</title>
        <authorList>
            <person name="Marcet-Houben M."/>
            <person name="Ksiezopolska E."/>
            <person name="Gabaldon T."/>
        </authorList>
    </citation>
    <scope>NUCLEOTIDE SEQUENCE [LARGE SCALE GENOMIC DNA]</scope>
    <source>
        <strain evidence="5 6">CBM6</strain>
    </source>
</reference>
<dbReference type="PANTHER" id="PTHR46333:SF2">
    <property type="entry name" value="CYTOKINESIS PROTEIN 3"/>
    <property type="match status" value="1"/>
</dbReference>
<evidence type="ECO:0000256" key="3">
    <source>
        <dbReference type="SAM" id="MobiDB-lite"/>
    </source>
</evidence>
<dbReference type="InterPro" id="IPR036028">
    <property type="entry name" value="SH3-like_dom_sf"/>
</dbReference>
<protein>
    <submittedName>
        <fullName evidence="5">Cytokinesis protein 3</fullName>
    </submittedName>
</protein>
<feature type="region of interest" description="Disordered" evidence="3">
    <location>
        <begin position="67"/>
        <end position="137"/>
    </location>
</feature>
<feature type="region of interest" description="Disordered" evidence="3">
    <location>
        <begin position="230"/>
        <end position="250"/>
    </location>
</feature>
<dbReference type="EMBL" id="JBEVYD010000012">
    <property type="protein sequence ID" value="KAL3228931.1"/>
    <property type="molecule type" value="Genomic_DNA"/>
</dbReference>
<dbReference type="SUPFAM" id="SSF54001">
    <property type="entry name" value="Cysteine proteinases"/>
    <property type="match status" value="1"/>
</dbReference>
<name>A0ABR4NM97_9SACH</name>
<evidence type="ECO:0000259" key="4">
    <source>
        <dbReference type="PROSITE" id="PS50002"/>
    </source>
</evidence>
<feature type="region of interest" description="Disordered" evidence="3">
    <location>
        <begin position="286"/>
        <end position="356"/>
    </location>
</feature>
<dbReference type="Gene3D" id="3.10.620.30">
    <property type="match status" value="1"/>
</dbReference>
<dbReference type="PANTHER" id="PTHR46333">
    <property type="entry name" value="CYTOKINESIS PROTEIN 3"/>
    <property type="match status" value="1"/>
</dbReference>
<feature type="compositionally biased region" description="Basic and acidic residues" evidence="3">
    <location>
        <begin position="75"/>
        <end position="86"/>
    </location>
</feature>
<dbReference type="SMART" id="SM00326">
    <property type="entry name" value="SH3"/>
    <property type="match status" value="1"/>
</dbReference>
<feature type="compositionally biased region" description="Polar residues" evidence="3">
    <location>
        <begin position="333"/>
        <end position="344"/>
    </location>
</feature>
<feature type="region of interest" description="Disordered" evidence="3">
    <location>
        <begin position="165"/>
        <end position="195"/>
    </location>
</feature>
<comment type="caution">
    <text evidence="5">The sequence shown here is derived from an EMBL/GenBank/DDBJ whole genome shotgun (WGS) entry which is preliminary data.</text>
</comment>
<evidence type="ECO:0000313" key="5">
    <source>
        <dbReference type="EMBL" id="KAL3228931.1"/>
    </source>
</evidence>
<dbReference type="SMART" id="SM00460">
    <property type="entry name" value="TGc"/>
    <property type="match status" value="1"/>
</dbReference>
<dbReference type="Proteomes" id="UP001623330">
    <property type="component" value="Unassembled WGS sequence"/>
</dbReference>
<feature type="domain" description="SH3" evidence="4">
    <location>
        <begin position="5"/>
        <end position="66"/>
    </location>
</feature>